<organism evidence="1 2">
    <name type="scientific">Vaccinium darrowii</name>
    <dbReference type="NCBI Taxonomy" id="229202"/>
    <lineage>
        <taxon>Eukaryota</taxon>
        <taxon>Viridiplantae</taxon>
        <taxon>Streptophyta</taxon>
        <taxon>Embryophyta</taxon>
        <taxon>Tracheophyta</taxon>
        <taxon>Spermatophyta</taxon>
        <taxon>Magnoliopsida</taxon>
        <taxon>eudicotyledons</taxon>
        <taxon>Gunneridae</taxon>
        <taxon>Pentapetalae</taxon>
        <taxon>asterids</taxon>
        <taxon>Ericales</taxon>
        <taxon>Ericaceae</taxon>
        <taxon>Vaccinioideae</taxon>
        <taxon>Vaccinieae</taxon>
        <taxon>Vaccinium</taxon>
    </lineage>
</organism>
<proteinExistence type="predicted"/>
<reference evidence="1 2" key="1">
    <citation type="journal article" date="2021" name="Hortic Res">
        <title>High-quality reference genome and annotation aids understanding of berry development for evergreen blueberry (Vaccinium darrowii).</title>
        <authorList>
            <person name="Yu J."/>
            <person name="Hulse-Kemp A.M."/>
            <person name="Babiker E."/>
            <person name="Staton M."/>
        </authorList>
    </citation>
    <scope>NUCLEOTIDE SEQUENCE [LARGE SCALE GENOMIC DNA]</scope>
    <source>
        <strain evidence="2">cv. NJ 8807/NJ 8810</strain>
        <tissue evidence="1">Young leaf</tissue>
    </source>
</reference>
<dbReference type="EMBL" id="CM037162">
    <property type="protein sequence ID" value="KAH7864626.1"/>
    <property type="molecule type" value="Genomic_DNA"/>
</dbReference>
<gene>
    <name evidence="1" type="ORF">Vadar_031890</name>
</gene>
<dbReference type="Proteomes" id="UP000828048">
    <property type="component" value="Chromosome 12"/>
</dbReference>
<accession>A0ACB7ZFT8</accession>
<evidence type="ECO:0000313" key="2">
    <source>
        <dbReference type="Proteomes" id="UP000828048"/>
    </source>
</evidence>
<comment type="caution">
    <text evidence="1">The sequence shown here is derived from an EMBL/GenBank/DDBJ whole genome shotgun (WGS) entry which is preliminary data.</text>
</comment>
<keyword evidence="2" id="KW-1185">Reference proteome</keyword>
<protein>
    <submittedName>
        <fullName evidence="1">Uncharacterized protein</fullName>
    </submittedName>
</protein>
<evidence type="ECO:0000313" key="1">
    <source>
        <dbReference type="EMBL" id="KAH7864626.1"/>
    </source>
</evidence>
<sequence length="265" mass="29161">MLREGFEGNLLQKVVVEMVPIWKGSKEERFPVAFTSLGQRLRSPVTYNIEEKVQWLKDIQESPVDSRNPSTLLSCAINSTQAREFGVGSVFTIDSEGYLLGCAHSFYRMKLNELCVAQSVFANSIDGVPRIEPAELIALAPSRDLALLKVSLAYVKDYHIFEFCEPMEVGSSVFCLGNTVDVRYMLREGIVSTLPLPWSNFTKSFKKGASLVPDVVPEDFKLIELDLGACLGFSGTPAFNLIGRTMGIISCGSHSTTFCIPSAIA</sequence>
<name>A0ACB7ZFT8_9ERIC</name>